<dbReference type="Pfam" id="PF00486">
    <property type="entry name" value="Trans_reg_C"/>
    <property type="match status" value="1"/>
</dbReference>
<keyword evidence="6" id="KW-1185">Reference proteome</keyword>
<organism evidence="5 6">
    <name type="scientific">Plantactinospora soyae</name>
    <dbReference type="NCBI Taxonomy" id="1544732"/>
    <lineage>
        <taxon>Bacteria</taxon>
        <taxon>Bacillati</taxon>
        <taxon>Actinomycetota</taxon>
        <taxon>Actinomycetes</taxon>
        <taxon>Micromonosporales</taxon>
        <taxon>Micromonosporaceae</taxon>
        <taxon>Plantactinospora</taxon>
    </lineage>
</organism>
<dbReference type="Pfam" id="PF13424">
    <property type="entry name" value="TPR_12"/>
    <property type="match status" value="1"/>
</dbReference>
<dbReference type="Gene3D" id="1.25.40.10">
    <property type="entry name" value="Tetratricopeptide repeat domain"/>
    <property type="match status" value="3"/>
</dbReference>
<dbReference type="SMART" id="SM00028">
    <property type="entry name" value="TPR"/>
    <property type="match status" value="3"/>
</dbReference>
<dbReference type="InterPro" id="IPR049945">
    <property type="entry name" value="AAA_22"/>
</dbReference>
<evidence type="ECO:0000256" key="1">
    <source>
        <dbReference type="ARBA" id="ARBA00005820"/>
    </source>
</evidence>
<comment type="similarity">
    <text evidence="1">Belongs to the AfsR/DnrI/RedD regulatory family.</text>
</comment>
<dbReference type="InterPro" id="IPR016032">
    <property type="entry name" value="Sig_transdc_resp-reg_C-effctor"/>
</dbReference>
<keyword evidence="2 3" id="KW-0238">DNA-binding</keyword>
<dbReference type="PRINTS" id="PR00364">
    <property type="entry name" value="DISEASERSIST"/>
</dbReference>
<dbReference type="GO" id="GO:0016887">
    <property type="term" value="F:ATP hydrolysis activity"/>
    <property type="evidence" value="ECO:0007669"/>
    <property type="project" value="InterPro"/>
</dbReference>
<gene>
    <name evidence="5" type="ORF">H4W31_001006</name>
</gene>
<dbReference type="EMBL" id="JADBEB010000001">
    <property type="protein sequence ID" value="MBE1485368.1"/>
    <property type="molecule type" value="Genomic_DNA"/>
</dbReference>
<dbReference type="CDD" id="cd15831">
    <property type="entry name" value="BTAD"/>
    <property type="match status" value="1"/>
</dbReference>
<dbReference type="InterPro" id="IPR011990">
    <property type="entry name" value="TPR-like_helical_dom_sf"/>
</dbReference>
<dbReference type="AlphaFoldDB" id="A0A927QXD7"/>
<dbReference type="Pfam" id="PF25872">
    <property type="entry name" value="HTH_77"/>
    <property type="match status" value="1"/>
</dbReference>
<dbReference type="RefSeq" id="WP_192765567.1">
    <property type="nucleotide sequence ID" value="NZ_JADBEB010000001.1"/>
</dbReference>
<dbReference type="GO" id="GO:0000160">
    <property type="term" value="P:phosphorelay signal transduction system"/>
    <property type="evidence" value="ECO:0007669"/>
    <property type="project" value="InterPro"/>
</dbReference>
<dbReference type="Proteomes" id="UP000649753">
    <property type="component" value="Unassembled WGS sequence"/>
</dbReference>
<dbReference type="SUPFAM" id="SSF46894">
    <property type="entry name" value="C-terminal effector domain of the bipartite response regulators"/>
    <property type="match status" value="1"/>
</dbReference>
<feature type="domain" description="OmpR/PhoB-type" evidence="4">
    <location>
        <begin position="1"/>
        <end position="94"/>
    </location>
</feature>
<dbReference type="Pfam" id="PF13401">
    <property type="entry name" value="AAA_22"/>
    <property type="match status" value="1"/>
</dbReference>
<dbReference type="PROSITE" id="PS51755">
    <property type="entry name" value="OMPR_PHOB"/>
    <property type="match status" value="1"/>
</dbReference>
<evidence type="ECO:0000313" key="6">
    <source>
        <dbReference type="Proteomes" id="UP000649753"/>
    </source>
</evidence>
<dbReference type="SMART" id="SM00862">
    <property type="entry name" value="Trans_reg_C"/>
    <property type="match status" value="1"/>
</dbReference>
<evidence type="ECO:0000256" key="3">
    <source>
        <dbReference type="PROSITE-ProRule" id="PRU01091"/>
    </source>
</evidence>
<dbReference type="InterPro" id="IPR005158">
    <property type="entry name" value="BTAD"/>
</dbReference>
<dbReference type="SMART" id="SM01043">
    <property type="entry name" value="BTAD"/>
    <property type="match status" value="1"/>
</dbReference>
<dbReference type="InterPro" id="IPR019734">
    <property type="entry name" value="TPR_rpt"/>
</dbReference>
<sequence>MRLGILGTTEVRLNDGTSAPIGGPRLRGLLALLALNAGHVVTTERLIDGLYGEDPPQGAANALQAQVSRLRRVLRSAGPGELIEFHPAGYRLAIDAERVDAARFERLMAEGQRMLTVGDHERAASRLREAIELWRGPALADALDAPFAQPQATRLEELRVAAVEDRVEAELALGRNAVVVALLPEVVAAHPLRERPRGQLMRALHGAGRQAEALAVYQDIRVRLADELGADPSPDLVAAHLAVLRSEPAPATVPVGLAAGRTAPPAQLTSFVGRADDLVAIGTLLRTERLVTLAGPGGTGKTRLAIEVCRQLDCDSCYVDLATLNDGTEVPQALVSALGLRESGLLPPAGDNVNLIPQLVLALADQRLLLLFDNCEHVIDAVARLVHQLLAACAELRVLATSRESLGITGEALYQVPQLGLAPPGTPPAELPRYPAIRLFANRAAAVRPDFAVDDTNGDAVARICTALDGLPLAIELAAARLRALTVAEIETRLDDRLRLLSRGSRTAAPRHQTLRAVVGWSWDLLDPAERTLARRLTVFAGGTTLESAARVCGLPEDDVDELLVGLVDKSLLEHDNGRYRMLDTVRAFGVERLVEAGEEDRLRRAHADYFLELTRTAAPYLRDARQIEWLTRLVPEHRNIHAALHWAVTADSVLALRLVAAATWYWWLRGLRADGAALAAKLLDTLGPQPPADLDEEYVLCVAKAAVALGSALPAALDRAESVMAAIERPLRQPATMVVWAVVGGPARTRRTAHEEQIRTDPWSQAVAHLGQGYQCQFRGDLAGAERELTAGLAGFRALGDRWGIANVLDALAQLANWRGDWPTFHAYINEAIEFTGQLAAVEEMADLLFRRAEGLVRSGDLTAGQADYERAAEFVRRAGARDKLATAHHGFGEIARLRGDLAEARRHYQIALDECGTGWYGDRIERVKIHLGLARIAEAVGRTAEAEHHLHEALDSALTHSNIPVVAEAVEVAAGIALLHGDGGRAALLLGASVALRGTDSPRTADFIGLSESARNLVGVQAHAAAFARGSALSRDAAVSLVSRPPADAPSLQI</sequence>
<proteinExistence type="inferred from homology"/>
<name>A0A927QXD7_9ACTN</name>
<evidence type="ECO:0000313" key="5">
    <source>
        <dbReference type="EMBL" id="MBE1485368.1"/>
    </source>
</evidence>
<dbReference type="GO" id="GO:0006355">
    <property type="term" value="P:regulation of DNA-templated transcription"/>
    <property type="evidence" value="ECO:0007669"/>
    <property type="project" value="InterPro"/>
</dbReference>
<accession>A0A927QXD7</accession>
<dbReference type="InterPro" id="IPR058852">
    <property type="entry name" value="HTH_77"/>
</dbReference>
<dbReference type="InterPro" id="IPR027417">
    <property type="entry name" value="P-loop_NTPase"/>
</dbReference>
<feature type="DNA-binding region" description="OmpR/PhoB-type" evidence="3">
    <location>
        <begin position="1"/>
        <end position="94"/>
    </location>
</feature>
<comment type="caution">
    <text evidence="5">The sequence shown here is derived from an EMBL/GenBank/DDBJ whole genome shotgun (WGS) entry which is preliminary data.</text>
</comment>
<dbReference type="GO" id="GO:0003677">
    <property type="term" value="F:DNA binding"/>
    <property type="evidence" value="ECO:0007669"/>
    <property type="project" value="UniProtKB-UniRule"/>
</dbReference>
<reference evidence="5" key="1">
    <citation type="submission" date="2020-10" db="EMBL/GenBank/DDBJ databases">
        <title>Sequencing the genomes of 1000 actinobacteria strains.</title>
        <authorList>
            <person name="Klenk H.-P."/>
        </authorList>
    </citation>
    <scope>NUCLEOTIDE SEQUENCE</scope>
    <source>
        <strain evidence="5">DSM 46832</strain>
    </source>
</reference>
<evidence type="ECO:0000259" key="4">
    <source>
        <dbReference type="PROSITE" id="PS51755"/>
    </source>
</evidence>
<dbReference type="InterPro" id="IPR036388">
    <property type="entry name" value="WH-like_DNA-bd_sf"/>
</dbReference>
<dbReference type="Pfam" id="PF03704">
    <property type="entry name" value="BTAD"/>
    <property type="match status" value="1"/>
</dbReference>
<dbReference type="SUPFAM" id="SSF48452">
    <property type="entry name" value="TPR-like"/>
    <property type="match status" value="2"/>
</dbReference>
<protein>
    <submittedName>
        <fullName evidence="5">ATPase/DNA-binding SARP family transcriptional activator</fullName>
    </submittedName>
</protein>
<dbReference type="InterPro" id="IPR001867">
    <property type="entry name" value="OmpR/PhoB-type_DNA-bd"/>
</dbReference>
<dbReference type="PANTHER" id="PTHR47691:SF3">
    <property type="entry name" value="HTH-TYPE TRANSCRIPTIONAL REGULATOR RV0890C-RELATED"/>
    <property type="match status" value="1"/>
</dbReference>
<dbReference type="Gene3D" id="1.10.10.10">
    <property type="entry name" value="Winged helix-like DNA-binding domain superfamily/Winged helix DNA-binding domain"/>
    <property type="match status" value="1"/>
</dbReference>
<evidence type="ECO:0000256" key="2">
    <source>
        <dbReference type="ARBA" id="ARBA00023125"/>
    </source>
</evidence>
<dbReference type="Gene3D" id="3.40.50.300">
    <property type="entry name" value="P-loop containing nucleotide triphosphate hydrolases"/>
    <property type="match status" value="1"/>
</dbReference>
<dbReference type="SUPFAM" id="SSF52540">
    <property type="entry name" value="P-loop containing nucleoside triphosphate hydrolases"/>
    <property type="match status" value="1"/>
</dbReference>
<dbReference type="PANTHER" id="PTHR47691">
    <property type="entry name" value="REGULATOR-RELATED"/>
    <property type="match status" value="1"/>
</dbReference>